<dbReference type="Gene3D" id="3.40.50.1240">
    <property type="entry name" value="Phosphoglycerate mutase-like"/>
    <property type="match status" value="1"/>
</dbReference>
<evidence type="ECO:0000313" key="1">
    <source>
        <dbReference type="EMBL" id="QEW03727.1"/>
    </source>
</evidence>
<dbReference type="AlphaFoldDB" id="A0A5J6L5I1"/>
<dbReference type="InterPro" id="IPR029033">
    <property type="entry name" value="His_PPase_superfam"/>
</dbReference>
<dbReference type="CDD" id="cd07067">
    <property type="entry name" value="HP_PGM_like"/>
    <property type="match status" value="1"/>
</dbReference>
<accession>A0A5J6L5I1</accession>
<dbReference type="EMBL" id="CP044232">
    <property type="protein sequence ID" value="QEW03727.1"/>
    <property type="molecule type" value="Genomic_DNA"/>
</dbReference>
<keyword evidence="2" id="KW-1185">Reference proteome</keyword>
<organism evidence="1 2">
    <name type="scientific">Microbacterium lushaniae</name>
    <dbReference type="NCBI Taxonomy" id="2614639"/>
    <lineage>
        <taxon>Bacteria</taxon>
        <taxon>Bacillati</taxon>
        <taxon>Actinomycetota</taxon>
        <taxon>Actinomycetes</taxon>
        <taxon>Micrococcales</taxon>
        <taxon>Microbacteriaceae</taxon>
        <taxon>Microbacterium</taxon>
    </lineage>
</organism>
<sequence>MIQLALARHAKSDWADASIDDHDRPLNARGQRDAPEVARRVLRTGVRPEVILTSTALRARTTAEHFAAAFDAEVRELDDLYLAGAEALLQAARDSGADEVLVVAHDPGMSELVSELAGREVSMPTSAVAVFTWDSGGWDAVGTTPPDDLTLTTP</sequence>
<dbReference type="KEGG" id="mlz:F6J85_11910"/>
<dbReference type="PANTHER" id="PTHR47623:SF1">
    <property type="entry name" value="OS09G0287300 PROTEIN"/>
    <property type="match status" value="1"/>
</dbReference>
<name>A0A5J6L5I1_9MICO</name>
<dbReference type="InterPro" id="IPR013078">
    <property type="entry name" value="His_Pase_superF_clade-1"/>
</dbReference>
<dbReference type="SMART" id="SM00855">
    <property type="entry name" value="PGAM"/>
    <property type="match status" value="1"/>
</dbReference>
<dbReference type="Proteomes" id="UP000325516">
    <property type="component" value="Chromosome"/>
</dbReference>
<dbReference type="SUPFAM" id="SSF53254">
    <property type="entry name" value="Phosphoglycerate mutase-like"/>
    <property type="match status" value="1"/>
</dbReference>
<dbReference type="Pfam" id="PF00300">
    <property type="entry name" value="His_Phos_1"/>
    <property type="match status" value="1"/>
</dbReference>
<dbReference type="PANTHER" id="PTHR47623">
    <property type="entry name" value="OS09G0287300 PROTEIN"/>
    <property type="match status" value="1"/>
</dbReference>
<protein>
    <submittedName>
        <fullName evidence="1">Histidine phosphatase family protein</fullName>
    </submittedName>
</protein>
<reference evidence="2" key="1">
    <citation type="submission" date="2019-09" db="EMBL/GenBank/DDBJ databases">
        <title>Mumia zhuanghuii sp. nov. isolated from the intestinal contents of plateau pika (Ochotona curzoniae) in the Qinghai-Tibet plateau of China.</title>
        <authorList>
            <person name="Tian Z."/>
        </authorList>
    </citation>
    <scope>NUCLEOTIDE SEQUENCE [LARGE SCALE GENOMIC DNA]</scope>
    <source>
        <strain evidence="2">L-031</strain>
    </source>
</reference>
<proteinExistence type="predicted"/>
<gene>
    <name evidence="1" type="ORF">F6J85_11910</name>
</gene>
<dbReference type="RefSeq" id="WP_150925251.1">
    <property type="nucleotide sequence ID" value="NZ_CP044232.1"/>
</dbReference>
<evidence type="ECO:0000313" key="2">
    <source>
        <dbReference type="Proteomes" id="UP000325516"/>
    </source>
</evidence>